<feature type="transmembrane region" description="Helical" evidence="1">
    <location>
        <begin position="103"/>
        <end position="121"/>
    </location>
</feature>
<name>A0A1W6MUE4_9HYPH</name>
<evidence type="ECO:0000313" key="3">
    <source>
        <dbReference type="Proteomes" id="UP000193978"/>
    </source>
</evidence>
<sequence length="130" mass="13922">MIESRWNADLLAQFFGLLFLLLGALGFTPNAFVSVDGFFTVNDLQNYAHLATGALFLASALLGAPITTLRGVALLYAISAVVGFAFPDADMIKGFELSLADRWLHAGLAFVLLLVGFLAPIEERLSSAQT</sequence>
<dbReference type="KEGG" id="mbry:B1812_09165"/>
<keyword evidence="1" id="KW-0812">Transmembrane</keyword>
<proteinExistence type="predicted"/>
<keyword evidence="1" id="KW-1133">Transmembrane helix</keyword>
<dbReference type="RefSeq" id="WP_085771316.1">
    <property type="nucleotide sequence ID" value="NZ_AP027149.1"/>
</dbReference>
<reference evidence="2 3" key="1">
    <citation type="submission" date="2017-02" db="EMBL/GenBank/DDBJ databases">
        <authorList>
            <person name="Peterson S.W."/>
        </authorList>
    </citation>
    <scope>NUCLEOTIDE SEQUENCE [LARGE SCALE GENOMIC DNA]</scope>
    <source>
        <strain evidence="2 3">S285</strain>
    </source>
</reference>
<keyword evidence="1" id="KW-0472">Membrane</keyword>
<dbReference type="AlphaFoldDB" id="A0A1W6MUE4"/>
<keyword evidence="3" id="KW-1185">Reference proteome</keyword>
<dbReference type="Proteomes" id="UP000193978">
    <property type="component" value="Chromosome"/>
</dbReference>
<dbReference type="Pfam" id="PF14325">
    <property type="entry name" value="DUF4383"/>
    <property type="match status" value="1"/>
</dbReference>
<evidence type="ECO:0000256" key="1">
    <source>
        <dbReference type="SAM" id="Phobius"/>
    </source>
</evidence>
<evidence type="ECO:0000313" key="2">
    <source>
        <dbReference type="EMBL" id="ARN81224.1"/>
    </source>
</evidence>
<dbReference type="STRING" id="655015.B1812_09165"/>
<accession>A0A1W6MUE4</accession>
<dbReference type="EMBL" id="CP019948">
    <property type="protein sequence ID" value="ARN81224.1"/>
    <property type="molecule type" value="Genomic_DNA"/>
</dbReference>
<evidence type="ECO:0008006" key="4">
    <source>
        <dbReference type="Google" id="ProtNLM"/>
    </source>
</evidence>
<organism evidence="2 3">
    <name type="scientific">Methylocystis bryophila</name>
    <dbReference type="NCBI Taxonomy" id="655015"/>
    <lineage>
        <taxon>Bacteria</taxon>
        <taxon>Pseudomonadati</taxon>
        <taxon>Pseudomonadota</taxon>
        <taxon>Alphaproteobacteria</taxon>
        <taxon>Hyphomicrobiales</taxon>
        <taxon>Methylocystaceae</taxon>
        <taxon>Methylocystis</taxon>
    </lineage>
</organism>
<feature type="transmembrane region" description="Helical" evidence="1">
    <location>
        <begin position="71"/>
        <end position="87"/>
    </location>
</feature>
<feature type="transmembrane region" description="Helical" evidence="1">
    <location>
        <begin position="46"/>
        <end position="64"/>
    </location>
</feature>
<protein>
    <recommendedName>
        <fullName evidence="4">DUF4383 domain-containing protein</fullName>
    </recommendedName>
</protein>
<gene>
    <name evidence="2" type="ORF">B1812_09165</name>
</gene>